<comment type="caution">
    <text evidence="2">The sequence shown here is derived from an EMBL/GenBank/DDBJ whole genome shotgun (WGS) entry which is preliminary data.</text>
</comment>
<dbReference type="Proteomes" id="UP000004848">
    <property type="component" value="Unassembled WGS sequence"/>
</dbReference>
<gene>
    <name evidence="2" type="ORF">SIAM614_15165</name>
</gene>
<evidence type="ECO:0000313" key="3">
    <source>
        <dbReference type="Proteomes" id="UP000004848"/>
    </source>
</evidence>
<keyword evidence="1" id="KW-0472">Membrane</keyword>
<evidence type="ECO:0000313" key="2">
    <source>
        <dbReference type="EMBL" id="EAV44150.1"/>
    </source>
</evidence>
<reference evidence="2 3" key="1">
    <citation type="submission" date="2006-05" db="EMBL/GenBank/DDBJ databases">
        <authorList>
            <person name="King G."/>
            <person name="Ferriera S."/>
            <person name="Johnson J."/>
            <person name="Kravitz S."/>
            <person name="Beeson K."/>
            <person name="Sutton G."/>
            <person name="Rogers Y.-H."/>
            <person name="Friedman R."/>
            <person name="Frazier M."/>
            <person name="Venter J.C."/>
        </authorList>
    </citation>
    <scope>NUCLEOTIDE SEQUENCE [LARGE SCALE GENOMIC DNA]</scope>
    <source>
        <strain evidence="3">ATCC 25650 / DSM 13394 / JCM 20685 / NBRC 16684 / NCIMB 2208 / IAM 12614 / B1</strain>
    </source>
</reference>
<organism evidence="2 3">
    <name type="scientific">Roseibium aggregatum (strain ATCC 25650 / DSM 13394 / JCM 20685 / NBRC 16684 / NCIMB 2208 / IAM 12614 / B1)</name>
    <name type="common">Stappia aggregata</name>
    <dbReference type="NCBI Taxonomy" id="384765"/>
    <lineage>
        <taxon>Bacteria</taxon>
        <taxon>Pseudomonadati</taxon>
        <taxon>Pseudomonadota</taxon>
        <taxon>Alphaproteobacteria</taxon>
        <taxon>Hyphomicrobiales</taxon>
        <taxon>Stappiaceae</taxon>
        <taxon>Roseibium</taxon>
    </lineage>
</organism>
<keyword evidence="1" id="KW-1133">Transmembrane helix</keyword>
<evidence type="ECO:0000256" key="1">
    <source>
        <dbReference type="SAM" id="Phobius"/>
    </source>
</evidence>
<dbReference type="AlphaFoldDB" id="A0NT68"/>
<feature type="transmembrane region" description="Helical" evidence="1">
    <location>
        <begin position="39"/>
        <end position="60"/>
    </location>
</feature>
<name>A0NT68_ROSAI</name>
<sequence length="63" mass="7120">MSDGKRNKKGLQKEQRWNIIQLRNEPRLEGVMIHIARDFAAFGAMVCFCTTLAVWGDVLLSVG</sequence>
<protein>
    <submittedName>
        <fullName evidence="2">Uncharacterized protein</fullName>
    </submittedName>
</protein>
<dbReference type="EMBL" id="AAUW01000007">
    <property type="protein sequence ID" value="EAV44150.1"/>
    <property type="molecule type" value="Genomic_DNA"/>
</dbReference>
<accession>A0NT68</accession>
<keyword evidence="1" id="KW-0812">Transmembrane</keyword>
<proteinExistence type="predicted"/>